<accession>A0A8J6TFK7</accession>
<dbReference type="PROSITE" id="PS50885">
    <property type="entry name" value="HAMP"/>
    <property type="match status" value="1"/>
</dbReference>
<evidence type="ECO:0000259" key="2">
    <source>
        <dbReference type="PROSITE" id="PS50885"/>
    </source>
</evidence>
<proteinExistence type="predicted"/>
<dbReference type="InterPro" id="IPR003018">
    <property type="entry name" value="GAF"/>
</dbReference>
<dbReference type="AlphaFoldDB" id="A0A8J6TFK7"/>
<dbReference type="SMART" id="SM00304">
    <property type="entry name" value="HAMP"/>
    <property type="match status" value="1"/>
</dbReference>
<evidence type="ECO:0000256" key="1">
    <source>
        <dbReference type="ARBA" id="ARBA00022801"/>
    </source>
</evidence>
<dbReference type="SUPFAM" id="SSF55781">
    <property type="entry name" value="GAF domain-like"/>
    <property type="match status" value="2"/>
</dbReference>
<dbReference type="Proteomes" id="UP000614469">
    <property type="component" value="Unassembled WGS sequence"/>
</dbReference>
<evidence type="ECO:0000313" key="3">
    <source>
        <dbReference type="EMBL" id="MBC8335578.1"/>
    </source>
</evidence>
<gene>
    <name evidence="3" type="ORF">H8E29_09950</name>
</gene>
<sequence>MNWWRNRSIRFKASSIIILILLPLLGGIIYAVTTYAQGELWKREILAAENLNSIASSLVSDAMMEGHKHDIQTTLEKLGENIGGQFDSIAIYDDQYVLTSYATGFPGGRNLDRGIYEVGASDPTCWGCHQLPPEERPVMSIVSIEGQDVLRSVVPLYNEPRCQTCHGTGLEVLGDSIVDLSLSNFQETSQTVTLGLGVSLLSAIGLLFLIMYQFLRRVILTPLEELGEVSQIMAQGELDRQVHVRSDDEIGQLGMAFNSMAAQVSSFVHTLEERVAERTLSLEERSKYLQTSAEISRAVASITDADALIREVVKLIQIRFNFYYVGLFLTDPANEWAVLQAGTGQAGQTMLDRNHRLKVGDGMIGWSIANAQPRFALDVGEDAVRFENPLLPETRSEGALPLRSRGRVLGALTIQSSQPAAFNRDIIAVLQTMADQIAVALNNADLFAKSEIALEAERKAYGDLSQKAWIELSRRQIIPRFLSDESNIVHSIKEIQSPETLQALKTGQMIQHDGLTAILPVKNRGKVIGGIKLRKPKESGAWTKEQLFLAETLAEQIGIALEGARLFDQAQQRAVQERTIGEISLKIGATTNIDAIMRSTVQELGRHLTGTEIILELESDQD</sequence>
<dbReference type="InterPro" id="IPR029016">
    <property type="entry name" value="GAF-like_dom_sf"/>
</dbReference>
<dbReference type="Gene3D" id="3.30.450.290">
    <property type="match status" value="1"/>
</dbReference>
<dbReference type="InterPro" id="IPR003660">
    <property type="entry name" value="HAMP_dom"/>
</dbReference>
<comment type="caution">
    <text evidence="3">The sequence shown here is derived from an EMBL/GenBank/DDBJ whole genome shotgun (WGS) entry which is preliminary data.</text>
</comment>
<dbReference type="SMART" id="SM00065">
    <property type="entry name" value="GAF"/>
    <property type="match status" value="1"/>
</dbReference>
<dbReference type="Pfam" id="PF21563">
    <property type="entry name" value="Mcp40H-20_sensor"/>
    <property type="match status" value="1"/>
</dbReference>
<dbReference type="InterPro" id="IPR048904">
    <property type="entry name" value="Mcp40H-20-like_sensor"/>
</dbReference>
<reference evidence="3 4" key="1">
    <citation type="submission" date="2020-08" db="EMBL/GenBank/DDBJ databases">
        <title>Bridging the membrane lipid divide: bacteria of the FCB group superphylum have the potential to synthesize archaeal ether lipids.</title>
        <authorList>
            <person name="Villanueva L."/>
            <person name="Von Meijenfeldt F.A.B."/>
            <person name="Westbye A.B."/>
            <person name="Yadav S."/>
            <person name="Hopmans E.C."/>
            <person name="Dutilh B.E."/>
            <person name="Sinninghe Damste J.S."/>
        </authorList>
    </citation>
    <scope>NUCLEOTIDE SEQUENCE [LARGE SCALE GENOMIC DNA]</scope>
    <source>
        <strain evidence="3">NIOZ-UU36</strain>
    </source>
</reference>
<dbReference type="GO" id="GO:0007165">
    <property type="term" value="P:signal transduction"/>
    <property type="evidence" value="ECO:0007669"/>
    <property type="project" value="InterPro"/>
</dbReference>
<organism evidence="3 4">
    <name type="scientific">Candidatus Desulfolinea nitratireducens</name>
    <dbReference type="NCBI Taxonomy" id="2841698"/>
    <lineage>
        <taxon>Bacteria</taxon>
        <taxon>Bacillati</taxon>
        <taxon>Chloroflexota</taxon>
        <taxon>Anaerolineae</taxon>
        <taxon>Anaerolineales</taxon>
        <taxon>Anaerolineales incertae sedis</taxon>
        <taxon>Candidatus Desulfolinea</taxon>
    </lineage>
</organism>
<dbReference type="CDD" id="cd06225">
    <property type="entry name" value="HAMP"/>
    <property type="match status" value="1"/>
</dbReference>
<dbReference type="Pfam" id="PF13185">
    <property type="entry name" value="GAF_2"/>
    <property type="match status" value="1"/>
</dbReference>
<feature type="domain" description="HAMP" evidence="2">
    <location>
        <begin position="217"/>
        <end position="269"/>
    </location>
</feature>
<dbReference type="EMBL" id="JACNJN010000114">
    <property type="protein sequence ID" value="MBC8335578.1"/>
    <property type="molecule type" value="Genomic_DNA"/>
</dbReference>
<protein>
    <submittedName>
        <fullName evidence="3">GAF domain-containing protein</fullName>
    </submittedName>
</protein>
<dbReference type="PANTHER" id="PTHR43156:SF2">
    <property type="entry name" value="STAGE II SPORULATION PROTEIN E"/>
    <property type="match status" value="1"/>
</dbReference>
<dbReference type="InterPro" id="IPR052016">
    <property type="entry name" value="Bact_Sigma-Reg"/>
</dbReference>
<dbReference type="Gene3D" id="6.10.340.10">
    <property type="match status" value="1"/>
</dbReference>
<dbReference type="GO" id="GO:0016020">
    <property type="term" value="C:membrane"/>
    <property type="evidence" value="ECO:0007669"/>
    <property type="project" value="InterPro"/>
</dbReference>
<keyword evidence="1" id="KW-0378">Hydrolase</keyword>
<dbReference type="GO" id="GO:0016791">
    <property type="term" value="F:phosphatase activity"/>
    <property type="evidence" value="ECO:0007669"/>
    <property type="project" value="TreeGrafter"/>
</dbReference>
<dbReference type="Pfam" id="PF00672">
    <property type="entry name" value="HAMP"/>
    <property type="match status" value="1"/>
</dbReference>
<dbReference type="PANTHER" id="PTHR43156">
    <property type="entry name" value="STAGE II SPORULATION PROTEIN E-RELATED"/>
    <property type="match status" value="1"/>
</dbReference>
<dbReference type="SUPFAM" id="SSF158472">
    <property type="entry name" value="HAMP domain-like"/>
    <property type="match status" value="1"/>
</dbReference>
<name>A0A8J6TFK7_9CHLR</name>
<evidence type="ECO:0000313" key="4">
    <source>
        <dbReference type="Proteomes" id="UP000614469"/>
    </source>
</evidence>
<dbReference type="Gene3D" id="3.30.450.40">
    <property type="match status" value="2"/>
</dbReference>